<dbReference type="RefSeq" id="WP_251971058.1">
    <property type="nucleotide sequence ID" value="NZ_AP025730.1"/>
</dbReference>
<feature type="transmembrane region" description="Helical" evidence="9">
    <location>
        <begin position="120"/>
        <end position="144"/>
    </location>
</feature>
<accession>A0ABN6PUY0</accession>
<feature type="transmembrane region" description="Helical" evidence="9">
    <location>
        <begin position="6"/>
        <end position="26"/>
    </location>
</feature>
<evidence type="ECO:0000256" key="9">
    <source>
        <dbReference type="SAM" id="Phobius"/>
    </source>
</evidence>
<feature type="transmembrane region" description="Helical" evidence="9">
    <location>
        <begin position="85"/>
        <end position="108"/>
    </location>
</feature>
<feature type="transmembrane region" description="Helical" evidence="9">
    <location>
        <begin position="312"/>
        <end position="334"/>
    </location>
</feature>
<evidence type="ECO:0000256" key="5">
    <source>
        <dbReference type="ARBA" id="ARBA00022692"/>
    </source>
</evidence>
<keyword evidence="4" id="KW-0997">Cell inner membrane</keyword>
<keyword evidence="7 9" id="KW-0472">Membrane</keyword>
<protein>
    <submittedName>
        <fullName evidence="10">Membrane protein</fullName>
    </submittedName>
</protein>
<name>A0ABN6PUY0_9BURK</name>
<evidence type="ECO:0000256" key="4">
    <source>
        <dbReference type="ARBA" id="ARBA00022519"/>
    </source>
</evidence>
<evidence type="ECO:0000256" key="1">
    <source>
        <dbReference type="ARBA" id="ARBA00004429"/>
    </source>
</evidence>
<dbReference type="Proteomes" id="UP001057498">
    <property type="component" value="Chromosome"/>
</dbReference>
<reference evidence="10" key="1">
    <citation type="submission" date="2022-04" db="EMBL/GenBank/DDBJ databases">
        <title>Whole genome sequence of Sphaerotilus sp. FB-5.</title>
        <authorList>
            <person name="Takeda M."/>
            <person name="Narihara S."/>
            <person name="Akimoto M."/>
            <person name="Akimoto R."/>
            <person name="Nishiyashiki S."/>
            <person name="Murakami T."/>
        </authorList>
    </citation>
    <scope>NUCLEOTIDE SEQUENCE</scope>
    <source>
        <strain evidence="10">FB-5</strain>
    </source>
</reference>
<dbReference type="EMBL" id="AP025730">
    <property type="protein sequence ID" value="BDI07908.1"/>
    <property type="molecule type" value="Genomic_DNA"/>
</dbReference>
<dbReference type="InterPro" id="IPR007272">
    <property type="entry name" value="Sulf_transp_TsuA/YedE"/>
</dbReference>
<dbReference type="PANTHER" id="PTHR30574">
    <property type="entry name" value="INNER MEMBRANE PROTEIN YEDE"/>
    <property type="match status" value="1"/>
</dbReference>
<evidence type="ECO:0000313" key="10">
    <source>
        <dbReference type="EMBL" id="BDI07908.1"/>
    </source>
</evidence>
<feature type="transmembrane region" description="Helical" evidence="9">
    <location>
        <begin position="53"/>
        <end position="73"/>
    </location>
</feature>
<keyword evidence="3" id="KW-1003">Cell membrane</keyword>
<keyword evidence="2" id="KW-0813">Transport</keyword>
<comment type="similarity">
    <text evidence="8">Belongs to the TsuA/YedE (TC 9.B.102) family.</text>
</comment>
<sequence>MDGSNIVSPTTIAWLGAGLGVAFGFVGQRSNFCTMGAVSDIVAMGSWTRMRMWLMAIGAAILATGALQLAGLIDVSKSIYTSGRILWVANLVGGALFGIGMTLAGGCGSKTLIRLGGGNLKSVVVFAFVAIAAYMTLKGLFGVWRVRWLEPWVWNVGAGQDLPTLLAGTFGLSARTLLMVLVALIGGGLVAFALADRDFRRPEPLLGGLLTGLFVAAGWYISGHVGYLAEHPETLQEAFVATNSGRAESLSFIAPYAYTLELLMMWSDTSRIVTFGIATALGVVGGAALGALTSGSFRVEGFRQTEDLARHIIGAILMGMGGVTAMGCTIGQGVTGLSTLSIGAFLTFSAIIAGCVATLKWEYARAMRD</sequence>
<feature type="transmembrane region" description="Helical" evidence="9">
    <location>
        <begin position="340"/>
        <end position="359"/>
    </location>
</feature>
<feature type="transmembrane region" description="Helical" evidence="9">
    <location>
        <begin position="205"/>
        <end position="222"/>
    </location>
</feature>
<evidence type="ECO:0000256" key="2">
    <source>
        <dbReference type="ARBA" id="ARBA00022448"/>
    </source>
</evidence>
<evidence type="ECO:0000256" key="8">
    <source>
        <dbReference type="ARBA" id="ARBA00035655"/>
    </source>
</evidence>
<dbReference type="Pfam" id="PF04143">
    <property type="entry name" value="Sulf_transp"/>
    <property type="match status" value="1"/>
</dbReference>
<feature type="transmembrane region" description="Helical" evidence="9">
    <location>
        <begin position="272"/>
        <end position="292"/>
    </location>
</feature>
<evidence type="ECO:0000256" key="3">
    <source>
        <dbReference type="ARBA" id="ARBA00022475"/>
    </source>
</evidence>
<keyword evidence="5 9" id="KW-0812">Transmembrane</keyword>
<dbReference type="PANTHER" id="PTHR30574:SF1">
    <property type="entry name" value="SULPHUR TRANSPORT DOMAIN-CONTAINING PROTEIN"/>
    <property type="match status" value="1"/>
</dbReference>
<feature type="transmembrane region" description="Helical" evidence="9">
    <location>
        <begin position="164"/>
        <end position="193"/>
    </location>
</feature>
<proteinExistence type="inferred from homology"/>
<evidence type="ECO:0000313" key="11">
    <source>
        <dbReference type="Proteomes" id="UP001057498"/>
    </source>
</evidence>
<gene>
    <name evidence="10" type="ORF">CATMQ487_48780</name>
</gene>
<keyword evidence="6 9" id="KW-1133">Transmembrane helix</keyword>
<evidence type="ECO:0000256" key="7">
    <source>
        <dbReference type="ARBA" id="ARBA00023136"/>
    </source>
</evidence>
<comment type="subcellular location">
    <subcellularLocation>
        <location evidence="1">Cell inner membrane</location>
        <topology evidence="1">Multi-pass membrane protein</topology>
    </subcellularLocation>
</comment>
<evidence type="ECO:0000256" key="6">
    <source>
        <dbReference type="ARBA" id="ARBA00022989"/>
    </source>
</evidence>
<keyword evidence="11" id="KW-1185">Reference proteome</keyword>
<organism evidence="10 11">
    <name type="scientific">Sphaerotilus microaerophilus</name>
    <dbReference type="NCBI Taxonomy" id="2914710"/>
    <lineage>
        <taxon>Bacteria</taxon>
        <taxon>Pseudomonadati</taxon>
        <taxon>Pseudomonadota</taxon>
        <taxon>Betaproteobacteria</taxon>
        <taxon>Burkholderiales</taxon>
        <taxon>Sphaerotilaceae</taxon>
        <taxon>Sphaerotilus</taxon>
    </lineage>
</organism>